<accession>A0A1Q9ECH5</accession>
<evidence type="ECO:0000313" key="1">
    <source>
        <dbReference type="EMBL" id="OLQ05123.1"/>
    </source>
</evidence>
<gene>
    <name evidence="1" type="ORF">AK812_SmicGene11741</name>
</gene>
<organism evidence="1 2">
    <name type="scientific">Symbiodinium microadriaticum</name>
    <name type="common">Dinoflagellate</name>
    <name type="synonym">Zooxanthella microadriatica</name>
    <dbReference type="NCBI Taxonomy" id="2951"/>
    <lineage>
        <taxon>Eukaryota</taxon>
        <taxon>Sar</taxon>
        <taxon>Alveolata</taxon>
        <taxon>Dinophyceae</taxon>
        <taxon>Suessiales</taxon>
        <taxon>Symbiodiniaceae</taxon>
        <taxon>Symbiodinium</taxon>
    </lineage>
</organism>
<dbReference type="EMBL" id="LSRX01000194">
    <property type="protein sequence ID" value="OLQ05123.1"/>
    <property type="molecule type" value="Genomic_DNA"/>
</dbReference>
<protein>
    <submittedName>
        <fullName evidence="1">Uncharacterized protein</fullName>
    </submittedName>
</protein>
<sequence>MRTEYSSDTDVERGLAKCCIAKVCAALLKNLRGCFDFAILCHAQPMVSIFHPALAADMLPELQVAEGDIARVLEIRLCAGKYREVACAGMCAAVVVGAGASELEQPKLFLELVNAL</sequence>
<keyword evidence="2" id="KW-1185">Reference proteome</keyword>
<reference evidence="1 2" key="1">
    <citation type="submission" date="2016-02" db="EMBL/GenBank/DDBJ databases">
        <title>Genome analysis of coral dinoflagellate symbionts highlights evolutionary adaptations to a symbiotic lifestyle.</title>
        <authorList>
            <person name="Aranda M."/>
            <person name="Li Y."/>
            <person name="Liew Y.J."/>
            <person name="Baumgarten S."/>
            <person name="Simakov O."/>
            <person name="Wilson M."/>
            <person name="Piel J."/>
            <person name="Ashoor H."/>
            <person name="Bougouffa S."/>
            <person name="Bajic V.B."/>
            <person name="Ryu T."/>
            <person name="Ravasi T."/>
            <person name="Bayer T."/>
            <person name="Micklem G."/>
            <person name="Kim H."/>
            <person name="Bhak J."/>
            <person name="Lajeunesse T.C."/>
            <person name="Voolstra C.R."/>
        </authorList>
    </citation>
    <scope>NUCLEOTIDE SEQUENCE [LARGE SCALE GENOMIC DNA]</scope>
    <source>
        <strain evidence="1 2">CCMP2467</strain>
    </source>
</reference>
<evidence type="ECO:0000313" key="2">
    <source>
        <dbReference type="Proteomes" id="UP000186817"/>
    </source>
</evidence>
<comment type="caution">
    <text evidence="1">The sequence shown here is derived from an EMBL/GenBank/DDBJ whole genome shotgun (WGS) entry which is preliminary data.</text>
</comment>
<name>A0A1Q9ECH5_SYMMI</name>
<dbReference type="Proteomes" id="UP000186817">
    <property type="component" value="Unassembled WGS sequence"/>
</dbReference>
<proteinExistence type="predicted"/>
<dbReference type="AlphaFoldDB" id="A0A1Q9ECH5"/>